<dbReference type="InterPro" id="IPR011013">
    <property type="entry name" value="Gal_mutarotase_sf_dom"/>
</dbReference>
<dbReference type="InterPro" id="IPR014718">
    <property type="entry name" value="GH-type_carb-bd"/>
</dbReference>
<accession>A0ABW4TVZ0</accession>
<dbReference type="Pfam" id="PF01263">
    <property type="entry name" value="Aldose_epim"/>
    <property type="match status" value="1"/>
</dbReference>
<reference evidence="2" key="1">
    <citation type="journal article" date="2019" name="Int. J. Syst. Evol. Microbiol.">
        <title>The Global Catalogue of Microorganisms (GCM) 10K type strain sequencing project: providing services to taxonomists for standard genome sequencing and annotation.</title>
        <authorList>
            <consortium name="The Broad Institute Genomics Platform"/>
            <consortium name="The Broad Institute Genome Sequencing Center for Infectious Disease"/>
            <person name="Wu L."/>
            <person name="Ma J."/>
        </authorList>
    </citation>
    <scope>NUCLEOTIDE SEQUENCE [LARGE SCALE GENOMIC DNA]</scope>
    <source>
        <strain evidence="2">CGMCC 1.12702</strain>
    </source>
</reference>
<name>A0ABW4TVZ0_9SPHN</name>
<protein>
    <submittedName>
        <fullName evidence="1">Aldose 1-epimerase family protein</fullName>
    </submittedName>
</protein>
<proteinExistence type="predicted"/>
<gene>
    <name evidence="1" type="ORF">ACFSGX_04990</name>
</gene>
<evidence type="ECO:0000313" key="1">
    <source>
        <dbReference type="EMBL" id="MFD1950121.1"/>
    </source>
</evidence>
<dbReference type="RefSeq" id="WP_380927915.1">
    <property type="nucleotide sequence ID" value="NZ_JBHUGS010000001.1"/>
</dbReference>
<keyword evidence="2" id="KW-1185">Reference proteome</keyword>
<dbReference type="CDD" id="cd09024">
    <property type="entry name" value="Aldose_epim_lacX"/>
    <property type="match status" value="1"/>
</dbReference>
<dbReference type="Gene3D" id="2.70.98.10">
    <property type="match status" value="1"/>
</dbReference>
<dbReference type="SUPFAM" id="SSF74650">
    <property type="entry name" value="Galactose mutarotase-like"/>
    <property type="match status" value="1"/>
</dbReference>
<dbReference type="InterPro" id="IPR037481">
    <property type="entry name" value="LacX"/>
</dbReference>
<evidence type="ECO:0000313" key="2">
    <source>
        <dbReference type="Proteomes" id="UP001597400"/>
    </source>
</evidence>
<sequence length="297" mass="32201">MSGEKTGDVVIASDGLTVTVSPDGAELRRIVDDEGRDLLWDGDPKFWTGRAPLLFPIVGAVAGGHYRVDGAEYALEKHGFARRSRFEVVETGADFVLFRLTDSDATRAVYPFAFSLEMRFEVAGHRLAMTATLTNPGEVSLPASFGFHPALRWPLPYGAERGEHVVRFDALEPEAVRTVTPDGLIAAERFTSPVEGHMLTLRDELFAVDAVIFEDVRSRGLWYGGAGGKGVRVDFPGMPDLGIWTKPGAGYLCIEPWQGMADPDGYAGDFRAKPGVVEVASGATRVFAMQMEFGVSA</sequence>
<comment type="caution">
    <text evidence="1">The sequence shown here is derived from an EMBL/GenBank/DDBJ whole genome shotgun (WGS) entry which is preliminary data.</text>
</comment>
<dbReference type="EMBL" id="JBHUGS010000001">
    <property type="protein sequence ID" value="MFD1950121.1"/>
    <property type="molecule type" value="Genomic_DNA"/>
</dbReference>
<dbReference type="InterPro" id="IPR008183">
    <property type="entry name" value="Aldose_1/G6P_1-epimerase"/>
</dbReference>
<organism evidence="1 2">
    <name type="scientific">Sphingomonas arantia</name>
    <dbReference type="NCBI Taxonomy" id="1460676"/>
    <lineage>
        <taxon>Bacteria</taxon>
        <taxon>Pseudomonadati</taxon>
        <taxon>Pseudomonadota</taxon>
        <taxon>Alphaproteobacteria</taxon>
        <taxon>Sphingomonadales</taxon>
        <taxon>Sphingomonadaceae</taxon>
        <taxon>Sphingomonas</taxon>
    </lineage>
</organism>
<dbReference type="Proteomes" id="UP001597400">
    <property type="component" value="Unassembled WGS sequence"/>
</dbReference>